<dbReference type="EC" id="2.4.-.-" evidence="5"/>
<evidence type="ECO:0000256" key="3">
    <source>
        <dbReference type="ARBA" id="ARBA00022679"/>
    </source>
</evidence>
<comment type="caution">
    <text evidence="5">The sequence shown here is derived from an EMBL/GenBank/DDBJ whole genome shotgun (WGS) entry which is preliminary data.</text>
</comment>
<proteinExistence type="inferred from homology"/>
<feature type="domain" description="Glycosyltransferase 2-like" evidence="4">
    <location>
        <begin position="7"/>
        <end position="138"/>
    </location>
</feature>
<reference evidence="5" key="1">
    <citation type="submission" date="2021-06" db="EMBL/GenBank/DDBJ databases">
        <title>New haloarchaea isolates fom saline soil.</title>
        <authorList>
            <person name="Duran-Viseras A."/>
            <person name="Sanchez-Porro C.S."/>
            <person name="Ventosa A."/>
        </authorList>
    </citation>
    <scope>NUCLEOTIDE SEQUENCE</scope>
    <source>
        <strain evidence="5">JCM 18369</strain>
    </source>
</reference>
<accession>A0AA41KE12</accession>
<dbReference type="PANTHER" id="PTHR43685:SF5">
    <property type="entry name" value="GLYCOSYLTRANSFERASE EPSE-RELATED"/>
    <property type="match status" value="1"/>
</dbReference>
<dbReference type="Proteomes" id="UP001166304">
    <property type="component" value="Unassembled WGS sequence"/>
</dbReference>
<dbReference type="EMBL" id="JAHQXE010000001">
    <property type="protein sequence ID" value="MBV0900402.1"/>
    <property type="molecule type" value="Genomic_DNA"/>
</dbReference>
<dbReference type="InterPro" id="IPR001173">
    <property type="entry name" value="Glyco_trans_2-like"/>
</dbReference>
<organism evidence="5 6">
    <name type="scientific">Haloarcula salina</name>
    <dbReference type="NCBI Taxonomy" id="1429914"/>
    <lineage>
        <taxon>Archaea</taxon>
        <taxon>Methanobacteriati</taxon>
        <taxon>Methanobacteriota</taxon>
        <taxon>Stenosarchaea group</taxon>
        <taxon>Halobacteria</taxon>
        <taxon>Halobacteriales</taxon>
        <taxon>Haloarculaceae</taxon>
        <taxon>Haloarcula</taxon>
    </lineage>
</organism>
<dbReference type="RefSeq" id="WP_162412296.1">
    <property type="nucleotide sequence ID" value="NZ_JAHQXE010000001.1"/>
</dbReference>
<gene>
    <name evidence="5" type="ORF">KTS37_01250</name>
</gene>
<evidence type="ECO:0000256" key="1">
    <source>
        <dbReference type="ARBA" id="ARBA00006739"/>
    </source>
</evidence>
<sequence>MTETDFSVLLPTYGGDDATELDQSLRSCFEQTRLPSEVLIVEDGPLTEELTATLTDWKKQYPDRLRRIRIPENRGLGNALNRGVKECTYSLIARHDSDDINVRTRFERQIAYFNDHPDVDIVGGYIGEFSRDPSAVKTVRKVPTDHDSIEAMARFRSPMNHGTVMFRKGAVLAAGNYRAVTRIEDYDLWVRMFCSDATFANIPDILVKVRAGAGLAERRGGAEYARAEVRRQVEFYRRGFIGFPVFVFNVVSRVGLRFLPNRIRRWVYRTVARES</sequence>
<evidence type="ECO:0000313" key="6">
    <source>
        <dbReference type="Proteomes" id="UP001166304"/>
    </source>
</evidence>
<dbReference type="Pfam" id="PF00535">
    <property type="entry name" value="Glycos_transf_2"/>
    <property type="match status" value="1"/>
</dbReference>
<name>A0AA41KE12_9EURY</name>
<keyword evidence="2 5" id="KW-0328">Glycosyltransferase</keyword>
<evidence type="ECO:0000313" key="5">
    <source>
        <dbReference type="EMBL" id="MBV0900402.1"/>
    </source>
</evidence>
<evidence type="ECO:0000259" key="4">
    <source>
        <dbReference type="Pfam" id="PF00535"/>
    </source>
</evidence>
<dbReference type="PANTHER" id="PTHR43685">
    <property type="entry name" value="GLYCOSYLTRANSFERASE"/>
    <property type="match status" value="1"/>
</dbReference>
<keyword evidence="6" id="KW-1185">Reference proteome</keyword>
<dbReference type="InterPro" id="IPR050834">
    <property type="entry name" value="Glycosyltransf_2"/>
</dbReference>
<dbReference type="InterPro" id="IPR029044">
    <property type="entry name" value="Nucleotide-diphossugar_trans"/>
</dbReference>
<keyword evidence="3 5" id="KW-0808">Transferase</keyword>
<dbReference type="AlphaFoldDB" id="A0AA41KE12"/>
<comment type="similarity">
    <text evidence="1">Belongs to the glycosyltransferase 2 family.</text>
</comment>
<protein>
    <submittedName>
        <fullName evidence="5">Glycosyltransferase</fullName>
        <ecNumber evidence="5">2.4.-.-</ecNumber>
    </submittedName>
</protein>
<dbReference type="Gene3D" id="3.90.550.10">
    <property type="entry name" value="Spore Coat Polysaccharide Biosynthesis Protein SpsA, Chain A"/>
    <property type="match status" value="1"/>
</dbReference>
<evidence type="ECO:0000256" key="2">
    <source>
        <dbReference type="ARBA" id="ARBA00022676"/>
    </source>
</evidence>
<dbReference type="GO" id="GO:0016757">
    <property type="term" value="F:glycosyltransferase activity"/>
    <property type="evidence" value="ECO:0007669"/>
    <property type="project" value="UniProtKB-KW"/>
</dbReference>
<dbReference type="SUPFAM" id="SSF53448">
    <property type="entry name" value="Nucleotide-diphospho-sugar transferases"/>
    <property type="match status" value="1"/>
</dbReference>